<reference evidence="1" key="1">
    <citation type="submission" date="2014-09" db="EMBL/GenBank/DDBJ databases">
        <title>G. arboreum L. cv. AKA8401 A2 genome assembly version 1.0.</title>
        <authorList>
            <person name="Mudge J."/>
            <person name="Ramaraj T."/>
            <person name="Lindquist I.E."/>
            <person name="Bharti A.K."/>
            <person name="Sundararajan A."/>
            <person name="Cameron C.T."/>
            <person name="Woodward J.E."/>
            <person name="May G.D."/>
            <person name="Brubaker C."/>
            <person name="Broadhvest J."/>
            <person name="Wilkins T.A."/>
        </authorList>
    </citation>
    <scope>NUCLEOTIDE SEQUENCE</scope>
</reference>
<keyword evidence="3" id="KW-1185">Reference proteome</keyword>
<dbReference type="AlphaFoldDB" id="A0A0B0NBG8"/>
<evidence type="ECO:0000313" key="1">
    <source>
        <dbReference type="EMBL" id="KHG11863.1"/>
    </source>
</evidence>
<evidence type="ECO:0000313" key="3">
    <source>
        <dbReference type="Proteomes" id="UP000032142"/>
    </source>
</evidence>
<organism evidence="1 3">
    <name type="scientific">Gossypium arboreum</name>
    <name type="common">Tree cotton</name>
    <name type="synonym">Gossypium nanking</name>
    <dbReference type="NCBI Taxonomy" id="29729"/>
    <lineage>
        <taxon>Eukaryota</taxon>
        <taxon>Viridiplantae</taxon>
        <taxon>Streptophyta</taxon>
        <taxon>Embryophyta</taxon>
        <taxon>Tracheophyta</taxon>
        <taxon>Spermatophyta</taxon>
        <taxon>Magnoliopsida</taxon>
        <taxon>eudicotyledons</taxon>
        <taxon>Gunneridae</taxon>
        <taxon>Pentapetalae</taxon>
        <taxon>rosids</taxon>
        <taxon>malvids</taxon>
        <taxon>Malvales</taxon>
        <taxon>Malvaceae</taxon>
        <taxon>Malvoideae</taxon>
        <taxon>Gossypium</taxon>
    </lineage>
</organism>
<accession>A0A0B0NBG8</accession>
<reference evidence="3" key="2">
    <citation type="submission" date="2014-09" db="EMBL/GenBank/DDBJ databases">
        <authorList>
            <person name="Mudge J."/>
            <person name="Ramaraj T."/>
            <person name="Lindquist I.E."/>
            <person name="Bharti A.K."/>
            <person name="Sundararajan A."/>
            <person name="Cameron C.T."/>
            <person name="Woodward J.E."/>
            <person name="May G.D."/>
            <person name="Brubaker C."/>
            <person name="Broadhvest J."/>
            <person name="Wilkins T.A."/>
        </authorList>
    </citation>
    <scope>NUCLEOTIDE SEQUENCE</scope>
    <source>
        <strain evidence="3">cv. AKA8401</strain>
    </source>
</reference>
<dbReference type="EMBL" id="KN396585">
    <property type="protein sequence ID" value="KHG11863.1"/>
    <property type="molecule type" value="Genomic_DNA"/>
</dbReference>
<proteinExistence type="predicted"/>
<dbReference type="EMBL" id="KN424965">
    <property type="protein sequence ID" value="KHG23392.1"/>
    <property type="molecule type" value="Genomic_DNA"/>
</dbReference>
<evidence type="ECO:0000313" key="2">
    <source>
        <dbReference type="EMBL" id="KHG23392.1"/>
    </source>
</evidence>
<dbReference type="Proteomes" id="UP000032142">
    <property type="component" value="Unassembled WGS sequence"/>
</dbReference>
<sequence>MPLSQTGSYSTHIMESHIDANILNIVLLTHIYQNHILAISMPTY</sequence>
<name>A0A0B0NBG8_GOSAR</name>
<gene>
    <name evidence="1" type="ORF">F383_18104</name>
    <name evidence="2" type="ORF">F383_29424</name>
</gene>
<protein>
    <submittedName>
        <fullName evidence="1">Uncharacterized protein</fullName>
    </submittedName>
</protein>